<gene>
    <name evidence="1" type="ORF">DPMN_091609</name>
</gene>
<proteinExistence type="predicted"/>
<accession>A0A9D4L0Q3</accession>
<evidence type="ECO:0000313" key="2">
    <source>
        <dbReference type="Proteomes" id="UP000828390"/>
    </source>
</evidence>
<keyword evidence="2" id="KW-1185">Reference proteome</keyword>
<comment type="caution">
    <text evidence="1">The sequence shown here is derived from an EMBL/GenBank/DDBJ whole genome shotgun (WGS) entry which is preliminary data.</text>
</comment>
<reference evidence="1" key="1">
    <citation type="journal article" date="2019" name="bioRxiv">
        <title>The Genome of the Zebra Mussel, Dreissena polymorpha: A Resource for Invasive Species Research.</title>
        <authorList>
            <person name="McCartney M.A."/>
            <person name="Auch B."/>
            <person name="Kono T."/>
            <person name="Mallez S."/>
            <person name="Zhang Y."/>
            <person name="Obille A."/>
            <person name="Becker A."/>
            <person name="Abrahante J.E."/>
            <person name="Garbe J."/>
            <person name="Badalamenti J.P."/>
            <person name="Herman A."/>
            <person name="Mangelson H."/>
            <person name="Liachko I."/>
            <person name="Sullivan S."/>
            <person name="Sone E.D."/>
            <person name="Koren S."/>
            <person name="Silverstein K.A.T."/>
            <person name="Beckman K.B."/>
            <person name="Gohl D.M."/>
        </authorList>
    </citation>
    <scope>NUCLEOTIDE SEQUENCE</scope>
    <source>
        <strain evidence="1">Duluth1</strain>
        <tissue evidence="1">Whole animal</tissue>
    </source>
</reference>
<sequence length="187" mass="20091">MAPLAVTGCRLHPRDGFPSALSALGTAAPGSLFKATPSMFMGSLPKEPRVRPVCPSTGGPAVPPYPSLYRRDLWTGTNRRALDDKQRVGQIRCILEKTAVSAVKKTSGSRVTDSAGFAEPSAEDQTVRINLLQAAPGLGRDEHAPAADRVLQISMCLEALSTVRTTTHSARDDYRCLSAADHSIHRW</sequence>
<dbReference type="AlphaFoldDB" id="A0A9D4L0Q3"/>
<name>A0A9D4L0Q3_DREPO</name>
<dbReference type="EMBL" id="JAIWYP010000003">
    <property type="protein sequence ID" value="KAH3849213.1"/>
    <property type="molecule type" value="Genomic_DNA"/>
</dbReference>
<evidence type="ECO:0000313" key="1">
    <source>
        <dbReference type="EMBL" id="KAH3849213.1"/>
    </source>
</evidence>
<organism evidence="1 2">
    <name type="scientific">Dreissena polymorpha</name>
    <name type="common">Zebra mussel</name>
    <name type="synonym">Mytilus polymorpha</name>
    <dbReference type="NCBI Taxonomy" id="45954"/>
    <lineage>
        <taxon>Eukaryota</taxon>
        <taxon>Metazoa</taxon>
        <taxon>Spiralia</taxon>
        <taxon>Lophotrochozoa</taxon>
        <taxon>Mollusca</taxon>
        <taxon>Bivalvia</taxon>
        <taxon>Autobranchia</taxon>
        <taxon>Heteroconchia</taxon>
        <taxon>Euheterodonta</taxon>
        <taxon>Imparidentia</taxon>
        <taxon>Neoheterodontei</taxon>
        <taxon>Myida</taxon>
        <taxon>Dreissenoidea</taxon>
        <taxon>Dreissenidae</taxon>
        <taxon>Dreissena</taxon>
    </lineage>
</organism>
<protein>
    <submittedName>
        <fullName evidence="1">Uncharacterized protein</fullName>
    </submittedName>
</protein>
<dbReference type="Proteomes" id="UP000828390">
    <property type="component" value="Unassembled WGS sequence"/>
</dbReference>
<reference evidence="1" key="2">
    <citation type="submission" date="2020-11" db="EMBL/GenBank/DDBJ databases">
        <authorList>
            <person name="McCartney M.A."/>
            <person name="Auch B."/>
            <person name="Kono T."/>
            <person name="Mallez S."/>
            <person name="Becker A."/>
            <person name="Gohl D.M."/>
            <person name="Silverstein K.A.T."/>
            <person name="Koren S."/>
            <person name="Bechman K.B."/>
            <person name="Herman A."/>
            <person name="Abrahante J.E."/>
            <person name="Garbe J."/>
        </authorList>
    </citation>
    <scope>NUCLEOTIDE SEQUENCE</scope>
    <source>
        <strain evidence="1">Duluth1</strain>
        <tissue evidence="1">Whole animal</tissue>
    </source>
</reference>